<keyword evidence="6 7" id="KW-0472">Membrane</keyword>
<keyword evidence="11" id="KW-1185">Reference proteome</keyword>
<evidence type="ECO:0000256" key="6">
    <source>
        <dbReference type="ARBA" id="ARBA00023136"/>
    </source>
</evidence>
<name>A0A1S6IP32_9LACT</name>
<dbReference type="PANTHER" id="PTHR30460:SF0">
    <property type="entry name" value="MODERATE CONDUCTANCE MECHANOSENSITIVE CHANNEL YBIO"/>
    <property type="match status" value="1"/>
</dbReference>
<evidence type="ECO:0000256" key="7">
    <source>
        <dbReference type="SAM" id="Phobius"/>
    </source>
</evidence>
<dbReference type="Gene3D" id="1.10.287.1260">
    <property type="match status" value="1"/>
</dbReference>
<dbReference type="GO" id="GO:0008381">
    <property type="term" value="F:mechanosensitive monoatomic ion channel activity"/>
    <property type="evidence" value="ECO:0007669"/>
    <property type="project" value="InterPro"/>
</dbReference>
<dbReference type="Gene3D" id="3.30.70.100">
    <property type="match status" value="1"/>
</dbReference>
<evidence type="ECO:0000256" key="3">
    <source>
        <dbReference type="ARBA" id="ARBA00022475"/>
    </source>
</evidence>
<dbReference type="Gene3D" id="2.30.30.60">
    <property type="match status" value="1"/>
</dbReference>
<dbReference type="STRING" id="708126.BW727_100933"/>
<comment type="similarity">
    <text evidence="2">Belongs to the MscS (TC 1.A.23) family.</text>
</comment>
<evidence type="ECO:0000256" key="4">
    <source>
        <dbReference type="ARBA" id="ARBA00022692"/>
    </source>
</evidence>
<comment type="subcellular location">
    <subcellularLocation>
        <location evidence="1">Cell membrane</location>
        <topology evidence="1">Multi-pass membrane protein</topology>
    </subcellularLocation>
</comment>
<dbReference type="SUPFAM" id="SSF82861">
    <property type="entry name" value="Mechanosensitive channel protein MscS (YggB), transmembrane region"/>
    <property type="match status" value="1"/>
</dbReference>
<dbReference type="InterPro" id="IPR011066">
    <property type="entry name" value="MscS_channel_C_sf"/>
</dbReference>
<dbReference type="GO" id="GO:0005886">
    <property type="term" value="C:plasma membrane"/>
    <property type="evidence" value="ECO:0007669"/>
    <property type="project" value="UniProtKB-SubCell"/>
</dbReference>
<keyword evidence="5 7" id="KW-1133">Transmembrane helix</keyword>
<evidence type="ECO:0000256" key="5">
    <source>
        <dbReference type="ARBA" id="ARBA00022989"/>
    </source>
</evidence>
<protein>
    <submittedName>
        <fullName evidence="10">Putative MscS family protein YkuT</fullName>
    </submittedName>
</protein>
<feature type="domain" description="Mechanosensitive ion channel transmembrane helices 2/3" evidence="9">
    <location>
        <begin position="95"/>
        <end position="135"/>
    </location>
</feature>
<dbReference type="RefSeq" id="WP_062471839.1">
    <property type="nucleotide sequence ID" value="NZ_BBYN01000033.1"/>
</dbReference>
<dbReference type="InterPro" id="IPR023408">
    <property type="entry name" value="MscS_beta-dom_sf"/>
</dbReference>
<feature type="transmembrane region" description="Helical" evidence="7">
    <location>
        <begin position="95"/>
        <end position="114"/>
    </location>
</feature>
<evidence type="ECO:0000313" key="11">
    <source>
        <dbReference type="Proteomes" id="UP000188993"/>
    </source>
</evidence>
<feature type="transmembrane region" description="Helical" evidence="7">
    <location>
        <begin position="38"/>
        <end position="59"/>
    </location>
</feature>
<evidence type="ECO:0000259" key="9">
    <source>
        <dbReference type="Pfam" id="PF21088"/>
    </source>
</evidence>
<evidence type="ECO:0000256" key="2">
    <source>
        <dbReference type="ARBA" id="ARBA00008017"/>
    </source>
</evidence>
<keyword evidence="3" id="KW-1003">Cell membrane</keyword>
<dbReference type="InterPro" id="IPR010920">
    <property type="entry name" value="LSM_dom_sf"/>
</dbReference>
<dbReference type="InterPro" id="IPR045276">
    <property type="entry name" value="YbiO_bact"/>
</dbReference>
<dbReference type="EMBL" id="CP019728">
    <property type="protein sequence ID" value="AQS53325.1"/>
    <property type="molecule type" value="Genomic_DNA"/>
</dbReference>
<evidence type="ECO:0000256" key="1">
    <source>
        <dbReference type="ARBA" id="ARBA00004651"/>
    </source>
</evidence>
<dbReference type="KEGG" id="jda:BW727_100933"/>
<accession>A0A1S6IP32</accession>
<sequence length="302" mass="33833">MKLLVVSTENPIGETVDSVVETSNLFIEWWRNINWSTIISFVMTRAIYLVLTVIAFSILKKVIKLLLKRTFEGKRKNMNISSSRRSTIYKMLDNAVSYTIAFFFVYTILSIIGIPVSTLLASAGIAGLAIGLGAQTFINDIVNGFFILLENQFDVGDSVTIEEFSGNVVSIGLRSTQIQGFDGVHHFLPNHTISVISNNSRNNMRARIELILNANTDFIKVREIIDEINDLMVPNFPEIVSGPTYFGPNNIGNGLVTLSINFYTLNGQQFNVHDHFLTRYLLELRKAGIELPKPTVVHNNSK</sequence>
<evidence type="ECO:0000313" key="10">
    <source>
        <dbReference type="EMBL" id="AQS53325.1"/>
    </source>
</evidence>
<dbReference type="InterPro" id="IPR049142">
    <property type="entry name" value="MS_channel_1st"/>
</dbReference>
<proteinExistence type="inferred from homology"/>
<organism evidence="10 11">
    <name type="scientific">Jeotgalibaca dankookensis</name>
    <dbReference type="NCBI Taxonomy" id="708126"/>
    <lineage>
        <taxon>Bacteria</taxon>
        <taxon>Bacillati</taxon>
        <taxon>Bacillota</taxon>
        <taxon>Bacilli</taxon>
        <taxon>Lactobacillales</taxon>
        <taxon>Carnobacteriaceae</taxon>
        <taxon>Jeotgalibaca</taxon>
    </lineage>
</organism>
<dbReference type="InterPro" id="IPR006685">
    <property type="entry name" value="MscS_channel_2nd"/>
</dbReference>
<evidence type="ECO:0000259" key="8">
    <source>
        <dbReference type="Pfam" id="PF00924"/>
    </source>
</evidence>
<dbReference type="SUPFAM" id="SSF82689">
    <property type="entry name" value="Mechanosensitive channel protein MscS (YggB), C-terminal domain"/>
    <property type="match status" value="1"/>
</dbReference>
<reference evidence="10 11" key="1">
    <citation type="journal article" date="2014" name="Int. J. Syst. Evol. Microbiol.">
        <title>Jeotgalibaca dankookensis gen. nov., sp. nov., a member of the family Carnobacteriaceae, isolated from seujeot (Korean traditional food).</title>
        <authorList>
            <person name="Lee D.G."/>
            <person name="Trujillo M.E."/>
            <person name="Kang H."/>
            <person name="Ahn T.Y."/>
        </authorList>
    </citation>
    <scope>NUCLEOTIDE SEQUENCE [LARGE SCALE GENOMIC DNA]</scope>
    <source>
        <strain evidence="10 11">EX-07</strain>
    </source>
</reference>
<dbReference type="OrthoDB" id="9809206at2"/>
<dbReference type="AlphaFoldDB" id="A0A1S6IP32"/>
<feature type="domain" description="Mechanosensitive ion channel MscS" evidence="8">
    <location>
        <begin position="137"/>
        <end position="200"/>
    </location>
</feature>
<dbReference type="InterPro" id="IPR011014">
    <property type="entry name" value="MscS_channel_TM-2"/>
</dbReference>
<dbReference type="SUPFAM" id="SSF50182">
    <property type="entry name" value="Sm-like ribonucleoproteins"/>
    <property type="match status" value="1"/>
</dbReference>
<dbReference type="Proteomes" id="UP000188993">
    <property type="component" value="Chromosome"/>
</dbReference>
<dbReference type="PANTHER" id="PTHR30460">
    <property type="entry name" value="MODERATE CONDUCTANCE MECHANOSENSITIVE CHANNEL YBIO"/>
    <property type="match status" value="1"/>
</dbReference>
<dbReference type="Pfam" id="PF21088">
    <property type="entry name" value="MS_channel_1st"/>
    <property type="match status" value="1"/>
</dbReference>
<keyword evidence="4 7" id="KW-0812">Transmembrane</keyword>
<gene>
    <name evidence="10" type="primary">ykuT</name>
    <name evidence="10" type="ORF">BW727_100933</name>
</gene>
<dbReference type="Pfam" id="PF00924">
    <property type="entry name" value="MS_channel_2nd"/>
    <property type="match status" value="1"/>
</dbReference>